<keyword evidence="2" id="KW-1185">Reference proteome</keyword>
<sequence>MSSPPSSTNSNQSDQPDPTQLASISRIYNLHKTCFQRHYEVQGPGPEDPVHFHAETVLLSRHKPDIILHAGADKNGAVVAACKFLKFSGDYKLCLGDPDDPANSQWEDMTKETFRASQYRFEMSLGEERRVFLWKRTRNVHVEGLNVSALSSRNYKLVDERTGDVLAVFTSQRTYRNCGTLQITANYGQRFDLMVLVSCISLYEKARRRNRRGNGGGGGGP</sequence>
<gene>
    <name evidence="1" type="ORF">Plec18167_002440</name>
</gene>
<evidence type="ECO:0000313" key="2">
    <source>
        <dbReference type="Proteomes" id="UP001583193"/>
    </source>
</evidence>
<dbReference type="EMBL" id="JAVDPF010000005">
    <property type="protein sequence ID" value="KAL1883436.1"/>
    <property type="molecule type" value="Genomic_DNA"/>
</dbReference>
<organism evidence="1 2">
    <name type="scientific">Paecilomyces lecythidis</name>
    <dbReference type="NCBI Taxonomy" id="3004212"/>
    <lineage>
        <taxon>Eukaryota</taxon>
        <taxon>Fungi</taxon>
        <taxon>Dikarya</taxon>
        <taxon>Ascomycota</taxon>
        <taxon>Pezizomycotina</taxon>
        <taxon>Eurotiomycetes</taxon>
        <taxon>Eurotiomycetidae</taxon>
        <taxon>Eurotiales</taxon>
        <taxon>Thermoascaceae</taxon>
        <taxon>Paecilomyces</taxon>
    </lineage>
</organism>
<proteinExistence type="predicted"/>
<accession>A0ABR3Y676</accession>
<dbReference type="Proteomes" id="UP001583193">
    <property type="component" value="Unassembled WGS sequence"/>
</dbReference>
<comment type="caution">
    <text evidence="1">The sequence shown here is derived from an EMBL/GenBank/DDBJ whole genome shotgun (WGS) entry which is preliminary data.</text>
</comment>
<evidence type="ECO:0000313" key="1">
    <source>
        <dbReference type="EMBL" id="KAL1883436.1"/>
    </source>
</evidence>
<name>A0ABR3Y676_9EURO</name>
<reference evidence="1 2" key="1">
    <citation type="journal article" date="2024" name="IMA Fungus">
        <title>IMA Genome - F19 : A genome assembly and annotation guide to empower mycologists, including annotated draft genome sequences of Ceratocystis pirilliformis, Diaporthe australafricana, Fusarium ophioides, Paecilomyces lecythidis, and Sporothrix stenoceras.</title>
        <authorList>
            <person name="Aylward J."/>
            <person name="Wilson A.M."/>
            <person name="Visagie C.M."/>
            <person name="Spraker J."/>
            <person name="Barnes I."/>
            <person name="Buitendag C."/>
            <person name="Ceriani C."/>
            <person name="Del Mar Angel L."/>
            <person name="du Plessis D."/>
            <person name="Fuchs T."/>
            <person name="Gasser K."/>
            <person name="Kramer D."/>
            <person name="Li W."/>
            <person name="Munsamy K."/>
            <person name="Piso A."/>
            <person name="Price J.L."/>
            <person name="Sonnekus B."/>
            <person name="Thomas C."/>
            <person name="van der Nest A."/>
            <person name="van Dijk A."/>
            <person name="van Heerden A."/>
            <person name="van Vuuren N."/>
            <person name="Yilmaz N."/>
            <person name="Duong T.A."/>
            <person name="van der Merwe N.A."/>
            <person name="Wingfield M.J."/>
            <person name="Wingfield B.D."/>
        </authorList>
    </citation>
    <scope>NUCLEOTIDE SEQUENCE [LARGE SCALE GENOMIC DNA]</scope>
    <source>
        <strain evidence="1 2">CMW 18167</strain>
    </source>
</reference>
<protein>
    <submittedName>
        <fullName evidence="1">Uncharacterized protein</fullName>
    </submittedName>
</protein>